<dbReference type="InterPro" id="IPR013517">
    <property type="entry name" value="FG-GAP"/>
</dbReference>
<accession>A0A814G054</accession>
<dbReference type="OrthoDB" id="10022113at2759"/>
<dbReference type="Gene3D" id="3.10.490.10">
    <property type="entry name" value="Gamma-glutamyl cyclotransferase-like"/>
    <property type="match status" value="1"/>
</dbReference>
<dbReference type="SUPFAM" id="SSF69318">
    <property type="entry name" value="Integrin alpha N-terminal domain"/>
    <property type="match status" value="3"/>
</dbReference>
<dbReference type="Gene3D" id="2.30.30.100">
    <property type="match status" value="9"/>
</dbReference>
<proteinExistence type="predicted"/>
<evidence type="ECO:0000313" key="2">
    <source>
        <dbReference type="EMBL" id="CAF0990911.1"/>
    </source>
</evidence>
<dbReference type="InterPro" id="IPR013024">
    <property type="entry name" value="GGCT-like"/>
</dbReference>
<dbReference type="Pfam" id="PF13772">
    <property type="entry name" value="AIG2_2"/>
    <property type="match status" value="1"/>
</dbReference>
<dbReference type="EMBL" id="CAJNON010000117">
    <property type="protein sequence ID" value="CAF0990911.1"/>
    <property type="molecule type" value="Genomic_DNA"/>
</dbReference>
<protein>
    <submittedName>
        <fullName evidence="2">Uncharacterized protein</fullName>
    </submittedName>
</protein>
<organism evidence="2 3">
    <name type="scientific">Adineta steineri</name>
    <dbReference type="NCBI Taxonomy" id="433720"/>
    <lineage>
        <taxon>Eukaryota</taxon>
        <taxon>Metazoa</taxon>
        <taxon>Spiralia</taxon>
        <taxon>Gnathifera</taxon>
        <taxon>Rotifera</taxon>
        <taxon>Eurotatoria</taxon>
        <taxon>Bdelloidea</taxon>
        <taxon>Adinetida</taxon>
        <taxon>Adinetidae</taxon>
        <taxon>Adineta</taxon>
    </lineage>
</organism>
<evidence type="ECO:0000313" key="3">
    <source>
        <dbReference type="Proteomes" id="UP000663891"/>
    </source>
</evidence>
<dbReference type="CDD" id="cd06661">
    <property type="entry name" value="GGCT_like"/>
    <property type="match status" value="1"/>
</dbReference>
<evidence type="ECO:0000256" key="1">
    <source>
        <dbReference type="ARBA" id="ARBA00022729"/>
    </source>
</evidence>
<dbReference type="PANTHER" id="PTHR46580:SF2">
    <property type="entry name" value="MAM DOMAIN-CONTAINING PROTEIN"/>
    <property type="match status" value="1"/>
</dbReference>
<sequence>MNISINNTSPILSCRLNPLPSNTSFKTSCETLLKRIKRLDARTLNCILAYDDPDKPLIDDGKHTYFWYLAIGSMINPISLHLRDITPIISYPVKCPNHKLVFRDQCRMADIEECQGEEFDGVVHLVPIEQMDRLDQVEHMYKRIIVKIIDYEQRSHLVYVYKMNLIGEKERPKSTPSERYLDIIVKGCEYFGVRSSYINRLKYEQPVIPRKLPNTYRTIENIPDNVYYTNEELARHDGKDPTLPLWISVNGKILEYIGLPSQNHSDYDNQKRFYDFVVSYFGGREVVPAISRSWYEPMYKLPLNDDDICDEHRILAEDMCVSWGLNCCSGDTNKIYWKPIGRLPVGDFNNDIRVDIVVANYRNNTVSVLLGYGNGSFANQLTYSTGYVPISVAVGDFNKDTRLDIVVANGGGDTVSVLLGYGNGSFENQTKYTTGHYPYSVAVDDFNSDTRLDIVVVNNAGNTVSVLFGYGNGSFANQTTYGTGSYPISVAVGDFNNDTRLDIVVANQHDGTVSVLLHYNKGSLGNEIKFASGGGSRLQYVAVDDFNNDTILDLVVVNYGTNDIGILFGNGNGSFLEQKKFLTGSNPDSLATGDFNKDGQIDFAIANYGSKNIDMLLGNGKETFTRQVTDGSSFTFAPVIVTTSDFNNDGQSEIIVAYDHTDNIDIFVALDTGSFTKQTAYTTGRYPQSVAVGDFNNDTRLDIVVVSLHDKTMILRFGYGDGSFSGIIGYLTGSGPSSIVVDDLNNDIRLDIVVANEGDNTVSVFLGYGHGSFANQTTYSTGNSPISVAVGDFNSDMLLDIVVANVGDNTVSVLLGYGNGSFADQTTYSTGSSPYSVAVGDFNNDIRVDIVVANYRNNTVSVLLGYGNGSFANQTTYATGSSPYSLAVGDFNNDTRPDIVVANEGDNTVGVLLGCGNGSFANQTTYSTGSSPYSVAVGDFNNDTRLDIVVANEGDNTVSVFLGYANGFFANHATYSTGRSPCFVAVAHINNDTRLDIVVVNQDDDSIGVFLGYFNNGFQYLMTLLTGTRSVPRSLVVADFNNDTYMDIVVTNSGTNNIGIFLGFGNISFANQITFATGSGPWSLAIADLNNDNRLDIIVSNINDSNVSVFLGYGNGSFGNQTIYSTGINSEPYSVAIGDFNNDVLLDIIVANYRASNVVILFGSGGGRFTDSKVYLVSYGSFPFSVVVGDFNNDTKLDFAVANYGSDNLKILLQTC</sequence>
<dbReference type="AlphaFoldDB" id="A0A814G054"/>
<dbReference type="Pfam" id="PF13517">
    <property type="entry name" value="FG-GAP_3"/>
    <property type="match status" value="8"/>
</dbReference>
<gene>
    <name evidence="2" type="ORF">VCS650_LOCUS14193</name>
</gene>
<dbReference type="PANTHER" id="PTHR46580">
    <property type="entry name" value="SENSOR KINASE-RELATED"/>
    <property type="match status" value="1"/>
</dbReference>
<reference evidence="2" key="1">
    <citation type="submission" date="2021-02" db="EMBL/GenBank/DDBJ databases">
        <authorList>
            <person name="Nowell W R."/>
        </authorList>
    </citation>
    <scope>NUCLEOTIDE SEQUENCE</scope>
</reference>
<dbReference type="Gene3D" id="2.130.10.130">
    <property type="entry name" value="Integrin alpha, N-terminal"/>
    <property type="match status" value="2"/>
</dbReference>
<dbReference type="InterPro" id="IPR028994">
    <property type="entry name" value="Integrin_alpha_N"/>
</dbReference>
<name>A0A814G054_9BILA</name>
<dbReference type="Proteomes" id="UP000663891">
    <property type="component" value="Unassembled WGS sequence"/>
</dbReference>
<keyword evidence="1" id="KW-0732">Signal</keyword>
<comment type="caution">
    <text evidence="2">The sequence shown here is derived from an EMBL/GenBank/DDBJ whole genome shotgun (WGS) entry which is preliminary data.</text>
</comment>